<dbReference type="EMBL" id="PYGK01000029">
    <property type="protein sequence ID" value="PSL19209.1"/>
    <property type="molecule type" value="Genomic_DNA"/>
</dbReference>
<dbReference type="OrthoDB" id="9948985at2"/>
<dbReference type="AlphaFoldDB" id="A0A2P8FBX2"/>
<name>A0A2P8FBX2_9BACT</name>
<protein>
    <submittedName>
        <fullName evidence="2">Uncharacterized protein</fullName>
    </submittedName>
</protein>
<reference evidence="2 3" key="1">
    <citation type="submission" date="2018-03" db="EMBL/GenBank/DDBJ databases">
        <title>Genomic Encyclopedia of Archaeal and Bacterial Type Strains, Phase II (KMG-II): from individual species to whole genera.</title>
        <authorList>
            <person name="Goeker M."/>
        </authorList>
    </citation>
    <scope>NUCLEOTIDE SEQUENCE [LARGE SCALE GENOMIC DNA]</scope>
    <source>
        <strain evidence="2 3">DSM 18107</strain>
    </source>
</reference>
<comment type="caution">
    <text evidence="2">The sequence shown here is derived from an EMBL/GenBank/DDBJ whole genome shotgun (WGS) entry which is preliminary data.</text>
</comment>
<proteinExistence type="predicted"/>
<accession>A0A2P8FBX2</accession>
<evidence type="ECO:0000256" key="1">
    <source>
        <dbReference type="SAM" id="MobiDB-lite"/>
    </source>
</evidence>
<organism evidence="2 3">
    <name type="scientific">Chitinophaga ginsengisoli</name>
    <dbReference type="NCBI Taxonomy" id="363837"/>
    <lineage>
        <taxon>Bacteria</taxon>
        <taxon>Pseudomonadati</taxon>
        <taxon>Bacteroidota</taxon>
        <taxon>Chitinophagia</taxon>
        <taxon>Chitinophagales</taxon>
        <taxon>Chitinophagaceae</taxon>
        <taxon>Chitinophaga</taxon>
    </lineage>
</organism>
<dbReference type="Proteomes" id="UP000240978">
    <property type="component" value="Unassembled WGS sequence"/>
</dbReference>
<evidence type="ECO:0000313" key="3">
    <source>
        <dbReference type="Proteomes" id="UP000240978"/>
    </source>
</evidence>
<evidence type="ECO:0000313" key="2">
    <source>
        <dbReference type="EMBL" id="PSL19209.1"/>
    </source>
</evidence>
<gene>
    <name evidence="2" type="ORF">CLV42_1297</name>
</gene>
<keyword evidence="3" id="KW-1185">Reference proteome</keyword>
<dbReference type="RefSeq" id="WP_106606276.1">
    <property type="nucleotide sequence ID" value="NZ_PYGK01000029.1"/>
</dbReference>
<feature type="region of interest" description="Disordered" evidence="1">
    <location>
        <begin position="1"/>
        <end position="35"/>
    </location>
</feature>
<sequence>MGNTKSNTPPRKKNQPQQLLRSGENQSTDSESGYGKQSINTIKLVKLDLQVFQNVRVGNEVSILLRSVRYVCLFNNQRLGEVPNYYNNRLFPIHEYCAVIIEVAENPFSVTIELK</sequence>